<dbReference type="Pfam" id="PF11654">
    <property type="entry name" value="NCE101"/>
    <property type="match status" value="1"/>
</dbReference>
<gene>
    <name evidence="1" type="ORF">LANO_0G03180G</name>
</gene>
<dbReference type="Proteomes" id="UP000189911">
    <property type="component" value="Chromosome G"/>
</dbReference>
<dbReference type="PANTHER" id="PTHR28011:SF1">
    <property type="entry name" value="NON-CLASSICAL EXPORT PROTEIN 1"/>
    <property type="match status" value="1"/>
</dbReference>
<keyword evidence="2" id="KW-1185">Reference proteome</keyword>
<evidence type="ECO:0000313" key="2">
    <source>
        <dbReference type="Proteomes" id="UP000189911"/>
    </source>
</evidence>
<sequence>MVKPNPYLLGRYLDPLFAICVGTVSYFSYERKAGREEGHSLKQLLSKRFERIRAGKQSGHI</sequence>
<dbReference type="OrthoDB" id="2155101at2759"/>
<proteinExistence type="predicted"/>
<dbReference type="EMBL" id="LT598453">
    <property type="protein sequence ID" value="SCV03277.1"/>
    <property type="molecule type" value="Genomic_DNA"/>
</dbReference>
<reference evidence="2" key="1">
    <citation type="submission" date="2016-03" db="EMBL/GenBank/DDBJ databases">
        <authorList>
            <person name="Devillers Hugo."/>
        </authorList>
    </citation>
    <scope>NUCLEOTIDE SEQUENCE [LARGE SCALE GENOMIC DNA]</scope>
</reference>
<evidence type="ECO:0000313" key="1">
    <source>
        <dbReference type="EMBL" id="SCV03277.1"/>
    </source>
</evidence>
<dbReference type="InterPro" id="IPR024242">
    <property type="entry name" value="NCE101"/>
</dbReference>
<accession>A0A1G4KFE2</accession>
<dbReference type="GO" id="GO:0009306">
    <property type="term" value="P:protein secretion"/>
    <property type="evidence" value="ECO:0007669"/>
    <property type="project" value="InterPro"/>
</dbReference>
<organism evidence="1 2">
    <name type="scientific">Lachancea nothofagi CBS 11611</name>
    <dbReference type="NCBI Taxonomy" id="1266666"/>
    <lineage>
        <taxon>Eukaryota</taxon>
        <taxon>Fungi</taxon>
        <taxon>Dikarya</taxon>
        <taxon>Ascomycota</taxon>
        <taxon>Saccharomycotina</taxon>
        <taxon>Saccharomycetes</taxon>
        <taxon>Saccharomycetales</taxon>
        <taxon>Saccharomycetaceae</taxon>
        <taxon>Lachancea</taxon>
    </lineage>
</organism>
<dbReference type="PANTHER" id="PTHR28011">
    <property type="entry name" value="NON-CLASSICAL EXPORT PROTEIN 1"/>
    <property type="match status" value="1"/>
</dbReference>
<name>A0A1G4KFE2_9SACH</name>
<protein>
    <submittedName>
        <fullName evidence="1">LANO_0G03180g1_1</fullName>
    </submittedName>
</protein>
<dbReference type="AlphaFoldDB" id="A0A1G4KFE2"/>